<evidence type="ECO:0000256" key="1">
    <source>
        <dbReference type="ARBA" id="ARBA00022798"/>
    </source>
</evidence>
<sequence length="454" mass="48324">MSQPPLAELFAWYTIRRSTTLRAGRWFAARDRLEGWRSALTAQGSEQPAVLVGDWSAASGYEAGRALAADGDVTAVFAANDDMAIGVIRALTEAGRPVPDDVSVVGFDDIPVAAYVTPPTTVRQPFDAVAREGLRLLVQAIEKPDVKPAPANDPPVELVVRASTAPPPPGSRRGGSRPESGDGAAPFPRGLAPAVPRAHAGPMGAQDGPTLIGSVQRAMRLLEAVSAHQNGAPAKQLARETGLPLATAYHLLRTLVHDGYVRKLDDGGFVLGDKLQSLQTTGRAQALLSRVRPTLAALRDELTTPAYLTFYEEGEIRVAEIVDGPGTPRVDLWVGFEDAGHATALGKSVLRELDEEARKDYLSRHHLADLTPRTITSLPELLRRLETSPLAPAVTDLEEYALGTVCVAVPVYSGDTLGSLGVSLPANRLSRLPEISARLLPTASRVTRSLSLTI</sequence>
<dbReference type="PROSITE" id="PS51078">
    <property type="entry name" value="ICLR_ED"/>
    <property type="match status" value="1"/>
</dbReference>
<dbReference type="InterPro" id="IPR046335">
    <property type="entry name" value="LacI/GalR-like_sensor"/>
</dbReference>
<organism evidence="11 12">
    <name type="scientific">Streptomyces azureus</name>
    <dbReference type="NCBI Taxonomy" id="146537"/>
    <lineage>
        <taxon>Bacteria</taxon>
        <taxon>Bacillati</taxon>
        <taxon>Actinomycetota</taxon>
        <taxon>Actinomycetes</taxon>
        <taxon>Kitasatosporales</taxon>
        <taxon>Streptomycetaceae</taxon>
        <taxon>Streptomyces</taxon>
    </lineage>
</organism>
<dbReference type="GO" id="GO:0045892">
    <property type="term" value="P:negative regulation of DNA-templated transcription"/>
    <property type="evidence" value="ECO:0007669"/>
    <property type="project" value="TreeGrafter"/>
</dbReference>
<dbReference type="InterPro" id="IPR050707">
    <property type="entry name" value="HTH_MetabolicPath_Reg"/>
</dbReference>
<evidence type="ECO:0000256" key="8">
    <source>
        <dbReference type="SAM" id="MobiDB-lite"/>
    </source>
</evidence>
<dbReference type="SUPFAM" id="SSF55781">
    <property type="entry name" value="GAF domain-like"/>
    <property type="match status" value="1"/>
</dbReference>
<name>A0A0K8PXY6_STRAJ</name>
<dbReference type="InterPro" id="IPR014757">
    <property type="entry name" value="Tscrpt_reg_IclR_C"/>
</dbReference>
<dbReference type="Pfam" id="PF09339">
    <property type="entry name" value="HTH_IclR"/>
    <property type="match status" value="1"/>
</dbReference>
<gene>
    <name evidence="11" type="ORF">SAZU_7199</name>
</gene>
<accession>A0A0K8PXY6</accession>
<evidence type="ECO:0000256" key="5">
    <source>
        <dbReference type="ARBA" id="ARBA00023163"/>
    </source>
</evidence>
<evidence type="ECO:0000259" key="10">
    <source>
        <dbReference type="PROSITE" id="PS51078"/>
    </source>
</evidence>
<proteinExistence type="predicted"/>
<dbReference type="Gene3D" id="1.10.10.10">
    <property type="entry name" value="Winged helix-like DNA-binding domain superfamily/Winged helix DNA-binding domain"/>
    <property type="match status" value="1"/>
</dbReference>
<dbReference type="SUPFAM" id="SSF53822">
    <property type="entry name" value="Periplasmic binding protein-like I"/>
    <property type="match status" value="1"/>
</dbReference>
<dbReference type="Pfam" id="PF01614">
    <property type="entry name" value="IclR_C"/>
    <property type="match status" value="1"/>
</dbReference>
<dbReference type="GO" id="GO:0003677">
    <property type="term" value="F:DNA binding"/>
    <property type="evidence" value="ECO:0007669"/>
    <property type="project" value="UniProtKB-KW"/>
</dbReference>
<protein>
    <recommendedName>
        <fullName evidence="7">Glycerol operon regulatory protein</fullName>
    </recommendedName>
</protein>
<dbReference type="AlphaFoldDB" id="A0A0K8PXY6"/>
<evidence type="ECO:0000256" key="7">
    <source>
        <dbReference type="ARBA" id="ARBA00070406"/>
    </source>
</evidence>
<comment type="function">
    <text evidence="6">May be an activator protein for the gylABX operon.</text>
</comment>
<dbReference type="GO" id="GO:0006071">
    <property type="term" value="P:glycerol metabolic process"/>
    <property type="evidence" value="ECO:0007669"/>
    <property type="project" value="UniProtKB-KW"/>
</dbReference>
<dbReference type="Pfam" id="PF13377">
    <property type="entry name" value="Peripla_BP_3"/>
    <property type="match status" value="1"/>
</dbReference>
<dbReference type="Proteomes" id="UP000053859">
    <property type="component" value="Unassembled WGS sequence"/>
</dbReference>
<keyword evidence="5" id="KW-0804">Transcription</keyword>
<evidence type="ECO:0000259" key="9">
    <source>
        <dbReference type="PROSITE" id="PS51077"/>
    </source>
</evidence>
<reference evidence="11" key="1">
    <citation type="journal article" date="2015" name="Genome Announc.">
        <title>Draft Genome Sequence of Thiostrepton-Producing Streptomyces azureus ATCC 14921.</title>
        <authorList>
            <person name="Sakihara K."/>
            <person name="Maeda J."/>
            <person name="Tashiro K."/>
            <person name="Fujino Y."/>
            <person name="Kuhara S."/>
            <person name="Ohshima T."/>
            <person name="Ogata S."/>
            <person name="Doi K."/>
        </authorList>
    </citation>
    <scope>NUCLEOTIDE SEQUENCE [LARGE SCALE GENOMIC DNA]</scope>
    <source>
        <strain evidence="11">ATCC14921</strain>
    </source>
</reference>
<dbReference type="InterPro" id="IPR028082">
    <property type="entry name" value="Peripla_BP_I"/>
</dbReference>
<dbReference type="Gene3D" id="3.40.50.2300">
    <property type="match status" value="2"/>
</dbReference>
<dbReference type="GO" id="GO:0003700">
    <property type="term" value="F:DNA-binding transcription factor activity"/>
    <property type="evidence" value="ECO:0007669"/>
    <property type="project" value="TreeGrafter"/>
</dbReference>
<evidence type="ECO:0000313" key="11">
    <source>
        <dbReference type="EMBL" id="GAP52324.1"/>
    </source>
</evidence>
<dbReference type="PANTHER" id="PTHR30136">
    <property type="entry name" value="HELIX-TURN-HELIX TRANSCRIPTIONAL REGULATOR, ICLR FAMILY"/>
    <property type="match status" value="1"/>
</dbReference>
<dbReference type="SMART" id="SM00346">
    <property type="entry name" value="HTH_ICLR"/>
    <property type="match status" value="1"/>
</dbReference>
<dbReference type="Gene3D" id="3.30.450.40">
    <property type="match status" value="1"/>
</dbReference>
<feature type="domain" description="IclR-ED" evidence="10">
    <location>
        <begin position="274"/>
        <end position="454"/>
    </location>
</feature>
<dbReference type="SUPFAM" id="SSF46785">
    <property type="entry name" value="Winged helix' DNA-binding domain"/>
    <property type="match status" value="1"/>
</dbReference>
<dbReference type="InterPro" id="IPR036390">
    <property type="entry name" value="WH_DNA-bd_sf"/>
</dbReference>
<dbReference type="EMBL" id="DF968417">
    <property type="protein sequence ID" value="GAP52324.1"/>
    <property type="molecule type" value="Genomic_DNA"/>
</dbReference>
<evidence type="ECO:0000256" key="3">
    <source>
        <dbReference type="ARBA" id="ARBA00023125"/>
    </source>
</evidence>
<keyword evidence="4" id="KW-0010">Activator</keyword>
<feature type="region of interest" description="Disordered" evidence="8">
    <location>
        <begin position="160"/>
        <end position="210"/>
    </location>
</feature>
<feature type="domain" description="HTH iclR-type" evidence="9">
    <location>
        <begin position="212"/>
        <end position="273"/>
    </location>
</feature>
<keyword evidence="2" id="KW-0805">Transcription regulation</keyword>
<evidence type="ECO:0000313" key="12">
    <source>
        <dbReference type="Proteomes" id="UP000053859"/>
    </source>
</evidence>
<keyword evidence="3" id="KW-0238">DNA-binding</keyword>
<dbReference type="InterPro" id="IPR005471">
    <property type="entry name" value="Tscrpt_reg_IclR_N"/>
</dbReference>
<dbReference type="PROSITE" id="PS51077">
    <property type="entry name" value="HTH_ICLR"/>
    <property type="match status" value="1"/>
</dbReference>
<dbReference type="InterPro" id="IPR029016">
    <property type="entry name" value="GAF-like_dom_sf"/>
</dbReference>
<evidence type="ECO:0000256" key="2">
    <source>
        <dbReference type="ARBA" id="ARBA00023015"/>
    </source>
</evidence>
<dbReference type="PANTHER" id="PTHR30136:SF24">
    <property type="entry name" value="HTH-TYPE TRANSCRIPTIONAL REPRESSOR ALLR"/>
    <property type="match status" value="1"/>
</dbReference>
<dbReference type="FunFam" id="1.10.10.10:FF:000056">
    <property type="entry name" value="IclR family transcriptional regulator"/>
    <property type="match status" value="1"/>
</dbReference>
<evidence type="ECO:0000256" key="4">
    <source>
        <dbReference type="ARBA" id="ARBA00023159"/>
    </source>
</evidence>
<keyword evidence="1" id="KW-0319">Glycerol metabolism</keyword>
<dbReference type="InterPro" id="IPR036388">
    <property type="entry name" value="WH-like_DNA-bd_sf"/>
</dbReference>
<dbReference type="PATRIC" id="fig|146537.3.peg.7570"/>
<evidence type="ECO:0000256" key="6">
    <source>
        <dbReference type="ARBA" id="ARBA00058938"/>
    </source>
</evidence>
<keyword evidence="12" id="KW-1185">Reference proteome</keyword>